<dbReference type="Pfam" id="PF11984">
    <property type="entry name" value="DUF3485"/>
    <property type="match status" value="1"/>
</dbReference>
<evidence type="ECO:0000256" key="7">
    <source>
        <dbReference type="ARBA" id="ARBA00023136"/>
    </source>
</evidence>
<dbReference type="RefSeq" id="WP_184329077.1">
    <property type="nucleotide sequence ID" value="NZ_JACHHZ010000001.1"/>
</dbReference>
<dbReference type="AlphaFoldDB" id="A0A841HGQ4"/>
<reference evidence="10 11" key="1">
    <citation type="submission" date="2020-08" db="EMBL/GenBank/DDBJ databases">
        <title>Genomic Encyclopedia of Type Strains, Phase IV (KMG-IV): sequencing the most valuable type-strain genomes for metagenomic binning, comparative biology and taxonomic classification.</title>
        <authorList>
            <person name="Goeker M."/>
        </authorList>
    </citation>
    <scope>NUCLEOTIDE SEQUENCE [LARGE SCALE GENOMIC DNA]</scope>
    <source>
        <strain evidence="10 11">DSM 26723</strain>
    </source>
</reference>
<evidence type="ECO:0000256" key="2">
    <source>
        <dbReference type="ARBA" id="ARBA00022475"/>
    </source>
</evidence>
<feature type="transmembrane region" description="Helical" evidence="8">
    <location>
        <begin position="195"/>
        <end position="214"/>
    </location>
</feature>
<sequence length="527" mass="59283">MSVHAPQLAPVYRLPPVAWIAFVLAAAGVCFASYDAVVDMWTTWQTREEYSHGVLIPIIAAFLVWQQRDVLERNQYSGSWWGVALVSSGLLLSFLGAVATLYVLQQYALLLLIYGLVVAFGGWSLAKALQAPLLMLIFMVPLPAFLLHNMSSELQLLSSQIGVWVVRLFGISVFVEGNVIDLGVYKLQVAEACDGLRYLFPLMTLGFLMAYFFKVALWKRITLFLLAIPVTILMNSIRIGIIGVMVEHWGTSMAEGFLHDFQGWVVFMVSAAVMLVAMILLSRIGSDRRPWREVFGLELPASTERDAQRVELPLPKPFVGAMLLVVAFAAAVTALPERVEALQARQSFAAFPMQIDEWNGRRTPMEQIYLDTLKLDDYVMADFVRDGRDVTNLYVAWYDSQQAGQSAHSPRSCLPGGGWRITRLDQAGIANAWVNGRELRVNRAQIELGDQKQLVYYWFQQRGRIITNEYMVKWYLFLDSLLRHRTDGALVRVITPVRPGEQVAAAEQRLAAFTANVAEQLPRYIPN</sequence>
<feature type="transmembrane region" description="Helical" evidence="8">
    <location>
        <begin position="261"/>
        <end position="282"/>
    </location>
</feature>
<keyword evidence="7 8" id="KW-0472">Membrane</keyword>
<evidence type="ECO:0000256" key="6">
    <source>
        <dbReference type="ARBA" id="ARBA00022989"/>
    </source>
</evidence>
<dbReference type="GO" id="GO:0006508">
    <property type="term" value="P:proteolysis"/>
    <property type="evidence" value="ECO:0007669"/>
    <property type="project" value="UniProtKB-KW"/>
</dbReference>
<dbReference type="Pfam" id="PF09721">
    <property type="entry name" value="Exosortase_EpsH"/>
    <property type="match status" value="1"/>
</dbReference>
<dbReference type="GO" id="GO:0005886">
    <property type="term" value="C:plasma membrane"/>
    <property type="evidence" value="ECO:0007669"/>
    <property type="project" value="UniProtKB-SubCell"/>
</dbReference>
<dbReference type="Proteomes" id="UP000588068">
    <property type="component" value="Unassembled WGS sequence"/>
</dbReference>
<keyword evidence="4 8" id="KW-0812">Transmembrane</keyword>
<evidence type="ECO:0000256" key="4">
    <source>
        <dbReference type="ARBA" id="ARBA00022692"/>
    </source>
</evidence>
<feature type="transmembrane region" description="Helical" evidence="8">
    <location>
        <begin position="79"/>
        <end position="102"/>
    </location>
</feature>
<feature type="transmembrane region" description="Helical" evidence="8">
    <location>
        <begin position="50"/>
        <end position="67"/>
    </location>
</feature>
<feature type="transmembrane region" description="Helical" evidence="8">
    <location>
        <begin position="318"/>
        <end position="336"/>
    </location>
</feature>
<dbReference type="GO" id="GO:0008233">
    <property type="term" value="F:peptidase activity"/>
    <property type="evidence" value="ECO:0007669"/>
    <property type="project" value="UniProtKB-KW"/>
</dbReference>
<gene>
    <name evidence="10" type="ORF">HNQ60_000111</name>
</gene>
<evidence type="ECO:0000256" key="3">
    <source>
        <dbReference type="ARBA" id="ARBA00022670"/>
    </source>
</evidence>
<keyword evidence="2" id="KW-1003">Cell membrane</keyword>
<evidence type="ECO:0000256" key="5">
    <source>
        <dbReference type="ARBA" id="ARBA00022801"/>
    </source>
</evidence>
<evidence type="ECO:0000313" key="10">
    <source>
        <dbReference type="EMBL" id="MBB6091265.1"/>
    </source>
</evidence>
<dbReference type="InterPro" id="IPR019127">
    <property type="entry name" value="Exosortase"/>
</dbReference>
<comment type="subcellular location">
    <subcellularLocation>
        <location evidence="1">Cell membrane</location>
        <topology evidence="1">Multi-pass membrane protein</topology>
    </subcellularLocation>
</comment>
<keyword evidence="11" id="KW-1185">Reference proteome</keyword>
<dbReference type="InterPro" id="IPR026392">
    <property type="entry name" value="Exo/Archaeosortase_dom"/>
</dbReference>
<dbReference type="NCBIfam" id="TIGR04178">
    <property type="entry name" value="exo_archaeo"/>
    <property type="match status" value="1"/>
</dbReference>
<name>A0A841HGQ4_9GAMM</name>
<organism evidence="10 11">
    <name type="scientific">Povalibacter uvarum</name>
    <dbReference type="NCBI Taxonomy" id="732238"/>
    <lineage>
        <taxon>Bacteria</taxon>
        <taxon>Pseudomonadati</taxon>
        <taxon>Pseudomonadota</taxon>
        <taxon>Gammaproteobacteria</taxon>
        <taxon>Steroidobacterales</taxon>
        <taxon>Steroidobacteraceae</taxon>
        <taxon>Povalibacter</taxon>
    </lineage>
</organism>
<feature type="transmembrane region" description="Helical" evidence="8">
    <location>
        <begin position="221"/>
        <end position="241"/>
    </location>
</feature>
<keyword evidence="5" id="KW-0378">Hydrolase</keyword>
<evidence type="ECO:0000259" key="9">
    <source>
        <dbReference type="Pfam" id="PF11984"/>
    </source>
</evidence>
<evidence type="ECO:0000256" key="1">
    <source>
        <dbReference type="ARBA" id="ARBA00004651"/>
    </source>
</evidence>
<dbReference type="EMBL" id="JACHHZ010000001">
    <property type="protein sequence ID" value="MBB6091265.1"/>
    <property type="molecule type" value="Genomic_DNA"/>
</dbReference>
<dbReference type="InterPro" id="IPR026491">
    <property type="entry name" value="ExosortD_VPLPA"/>
</dbReference>
<evidence type="ECO:0000256" key="8">
    <source>
        <dbReference type="SAM" id="Phobius"/>
    </source>
</evidence>
<proteinExistence type="predicted"/>
<feature type="transmembrane region" description="Helical" evidence="8">
    <location>
        <begin position="17"/>
        <end position="38"/>
    </location>
</feature>
<dbReference type="InterPro" id="IPR013426">
    <property type="entry name" value="EpsH-like"/>
</dbReference>
<feature type="transmembrane region" description="Helical" evidence="8">
    <location>
        <begin position="131"/>
        <end position="147"/>
    </location>
</feature>
<evidence type="ECO:0000313" key="11">
    <source>
        <dbReference type="Proteomes" id="UP000588068"/>
    </source>
</evidence>
<comment type="caution">
    <text evidence="10">The sequence shown here is derived from an EMBL/GenBank/DDBJ whole genome shotgun (WGS) entry which is preliminary data.</text>
</comment>
<feature type="transmembrane region" description="Helical" evidence="8">
    <location>
        <begin position="107"/>
        <end position="125"/>
    </location>
</feature>
<dbReference type="InterPro" id="IPR014263">
    <property type="entry name" value="Methanolan_biosynth_EpsI"/>
</dbReference>
<dbReference type="NCBIfam" id="TIGR02914">
    <property type="entry name" value="EpsI_fam"/>
    <property type="match status" value="1"/>
</dbReference>
<feature type="domain" description="Methanolan biosynthesis EpsI" evidence="9">
    <location>
        <begin position="321"/>
        <end position="524"/>
    </location>
</feature>
<keyword evidence="3" id="KW-0645">Protease</keyword>
<protein>
    <submittedName>
        <fullName evidence="10">Exosortase D (VPLPA-CTERM-specific)</fullName>
    </submittedName>
</protein>
<feature type="transmembrane region" description="Helical" evidence="8">
    <location>
        <begin position="154"/>
        <end position="175"/>
    </location>
</feature>
<keyword evidence="6 8" id="KW-1133">Transmembrane helix</keyword>
<dbReference type="NCBIfam" id="TIGR02602">
    <property type="entry name" value="8TM_EpsH"/>
    <property type="match status" value="1"/>
</dbReference>
<accession>A0A841HGQ4</accession>
<dbReference type="NCBIfam" id="TIGR04152">
    <property type="entry name" value="exosort_VPLPA"/>
    <property type="match status" value="1"/>
</dbReference>